<feature type="transmembrane region" description="Helical" evidence="6">
    <location>
        <begin position="290"/>
        <end position="312"/>
    </location>
</feature>
<dbReference type="OrthoDB" id="3536468at2"/>
<evidence type="ECO:0000256" key="5">
    <source>
        <dbReference type="ARBA" id="ARBA00023136"/>
    </source>
</evidence>
<dbReference type="STRING" id="211114.SAMN04489726_4951"/>
<keyword evidence="9" id="KW-1185">Reference proteome</keyword>
<dbReference type="CDD" id="cd17325">
    <property type="entry name" value="MFS_MdtG_SLC18_like"/>
    <property type="match status" value="1"/>
</dbReference>
<keyword evidence="4 6" id="KW-1133">Transmembrane helix</keyword>
<sequence length="376" mass="37695">MKKSTAATVASVAIATDMFAYGVAIPVLPRIAGTSPAQIGVLFAVYAATMLIATPLVGRVVDRHGTRKPMLVGLFGLAAATLLFAFAQSFTGMLVARALQGVAAAVSWTAGLALIAATHEPEVRGKVMGIALSSMSIGVLMGPIVGGLLADLFGTSAPFLCAAAVAFVDGLLRIFLVQDTETVREDSPKVWRHPATPALFGVTALGAGLIAFLEAVLPLRVVQGFGASPTTIGVLFAIATLVCALAAPIAGNLADRLPRIALAIGGAALAAVGLLIVAVAGSIWLTGVGLTVVAAGGQFVLAPTLTLIAELADAQSPPAYGAAYALYSVAYTNGLLVAPLLAGIGADVIGFTGILLTAAVLAVALALVLRPASRQG</sequence>
<dbReference type="PANTHER" id="PTHR23506:SF23">
    <property type="entry name" value="GH10249P"/>
    <property type="match status" value="1"/>
</dbReference>
<evidence type="ECO:0000256" key="6">
    <source>
        <dbReference type="SAM" id="Phobius"/>
    </source>
</evidence>
<reference evidence="8 9" key="1">
    <citation type="submission" date="2016-10" db="EMBL/GenBank/DDBJ databases">
        <authorList>
            <person name="de Groot N.N."/>
        </authorList>
    </citation>
    <scope>NUCLEOTIDE SEQUENCE [LARGE SCALE GENOMIC DNA]</scope>
    <source>
        <strain evidence="8 9">DSM 44149</strain>
    </source>
</reference>
<dbReference type="PROSITE" id="PS50850">
    <property type="entry name" value="MFS"/>
    <property type="match status" value="1"/>
</dbReference>
<feature type="transmembrane region" description="Helical" evidence="6">
    <location>
        <begin position="324"/>
        <end position="342"/>
    </location>
</feature>
<feature type="transmembrane region" description="Helical" evidence="6">
    <location>
        <begin position="348"/>
        <end position="369"/>
    </location>
</feature>
<feature type="transmembrane region" description="Helical" evidence="6">
    <location>
        <begin position="231"/>
        <end position="253"/>
    </location>
</feature>
<evidence type="ECO:0000256" key="4">
    <source>
        <dbReference type="ARBA" id="ARBA00022989"/>
    </source>
</evidence>
<dbReference type="Pfam" id="PF07690">
    <property type="entry name" value="MFS_1"/>
    <property type="match status" value="1"/>
</dbReference>
<proteinExistence type="predicted"/>
<evidence type="ECO:0000256" key="3">
    <source>
        <dbReference type="ARBA" id="ARBA00022692"/>
    </source>
</evidence>
<feature type="transmembrane region" description="Helical" evidence="6">
    <location>
        <begin position="94"/>
        <end position="115"/>
    </location>
</feature>
<dbReference type="GO" id="GO:0005886">
    <property type="term" value="C:plasma membrane"/>
    <property type="evidence" value="ECO:0007669"/>
    <property type="project" value="UniProtKB-SubCell"/>
</dbReference>
<dbReference type="PRINTS" id="PR01035">
    <property type="entry name" value="TCRTETA"/>
</dbReference>
<evidence type="ECO:0000256" key="1">
    <source>
        <dbReference type="ARBA" id="ARBA00004651"/>
    </source>
</evidence>
<feature type="transmembrane region" description="Helical" evidence="6">
    <location>
        <begin position="260"/>
        <end position="284"/>
    </location>
</feature>
<keyword evidence="2" id="KW-0813">Transport</keyword>
<feature type="transmembrane region" description="Helical" evidence="6">
    <location>
        <begin position="40"/>
        <end position="58"/>
    </location>
</feature>
<name>A0A1G9YQC2_ALLAB</name>
<dbReference type="Gene3D" id="1.20.1250.20">
    <property type="entry name" value="MFS general substrate transporter like domains"/>
    <property type="match status" value="2"/>
</dbReference>
<feature type="transmembrane region" description="Helical" evidence="6">
    <location>
        <begin position="70"/>
        <end position="88"/>
    </location>
</feature>
<evidence type="ECO:0000259" key="7">
    <source>
        <dbReference type="PROSITE" id="PS50850"/>
    </source>
</evidence>
<feature type="domain" description="Major facilitator superfamily (MFS) profile" evidence="7">
    <location>
        <begin position="3"/>
        <end position="374"/>
    </location>
</feature>
<accession>A0A1G9YQC2</accession>
<dbReference type="GO" id="GO:0022857">
    <property type="term" value="F:transmembrane transporter activity"/>
    <property type="evidence" value="ECO:0007669"/>
    <property type="project" value="InterPro"/>
</dbReference>
<evidence type="ECO:0000313" key="8">
    <source>
        <dbReference type="EMBL" id="SDN10775.1"/>
    </source>
</evidence>
<dbReference type="eggNOG" id="COG2814">
    <property type="taxonomic scope" value="Bacteria"/>
</dbReference>
<feature type="transmembrane region" description="Helical" evidence="6">
    <location>
        <begin position="156"/>
        <end position="177"/>
    </location>
</feature>
<dbReference type="SUPFAM" id="SSF103473">
    <property type="entry name" value="MFS general substrate transporter"/>
    <property type="match status" value="1"/>
</dbReference>
<gene>
    <name evidence="8" type="ORF">SAMN04489726_4951</name>
</gene>
<feature type="transmembrane region" description="Helical" evidence="6">
    <location>
        <begin position="198"/>
        <end position="219"/>
    </location>
</feature>
<dbReference type="AlphaFoldDB" id="A0A1G9YQC2"/>
<dbReference type="EMBL" id="LT629701">
    <property type="protein sequence ID" value="SDN10775.1"/>
    <property type="molecule type" value="Genomic_DNA"/>
</dbReference>
<feature type="transmembrane region" description="Helical" evidence="6">
    <location>
        <begin position="127"/>
        <end position="150"/>
    </location>
</feature>
<protein>
    <submittedName>
        <fullName evidence="8">Multidrug resistance protein</fullName>
    </submittedName>
</protein>
<dbReference type="InterPro" id="IPR036259">
    <property type="entry name" value="MFS_trans_sf"/>
</dbReference>
<evidence type="ECO:0000256" key="2">
    <source>
        <dbReference type="ARBA" id="ARBA00022448"/>
    </source>
</evidence>
<organism evidence="8 9">
    <name type="scientific">Allokutzneria albata</name>
    <name type="common">Kibdelosporangium albatum</name>
    <dbReference type="NCBI Taxonomy" id="211114"/>
    <lineage>
        <taxon>Bacteria</taxon>
        <taxon>Bacillati</taxon>
        <taxon>Actinomycetota</taxon>
        <taxon>Actinomycetes</taxon>
        <taxon>Pseudonocardiales</taxon>
        <taxon>Pseudonocardiaceae</taxon>
        <taxon>Allokutzneria</taxon>
    </lineage>
</organism>
<dbReference type="Proteomes" id="UP000183376">
    <property type="component" value="Chromosome I"/>
</dbReference>
<comment type="subcellular location">
    <subcellularLocation>
        <location evidence="1">Cell membrane</location>
        <topology evidence="1">Multi-pass membrane protein</topology>
    </subcellularLocation>
</comment>
<dbReference type="InterPro" id="IPR001958">
    <property type="entry name" value="Tet-R_TetA/multi-R_MdtG-like"/>
</dbReference>
<keyword evidence="5 6" id="KW-0472">Membrane</keyword>
<dbReference type="RefSeq" id="WP_043810249.1">
    <property type="nucleotide sequence ID" value="NZ_JOEF01000002.1"/>
</dbReference>
<evidence type="ECO:0000313" key="9">
    <source>
        <dbReference type="Proteomes" id="UP000183376"/>
    </source>
</evidence>
<dbReference type="InterPro" id="IPR050930">
    <property type="entry name" value="MFS_Vesicular_Transporter"/>
</dbReference>
<keyword evidence="3 6" id="KW-0812">Transmembrane</keyword>
<dbReference type="PANTHER" id="PTHR23506">
    <property type="entry name" value="GH10249P"/>
    <property type="match status" value="1"/>
</dbReference>
<dbReference type="InterPro" id="IPR020846">
    <property type="entry name" value="MFS_dom"/>
</dbReference>
<dbReference type="InterPro" id="IPR011701">
    <property type="entry name" value="MFS"/>
</dbReference>